<sequence length="103" mass="11168">MAVRRMAAIGSLEKYLVGAAVGRDAPSYTDDGYAPQEDNNQEEGSRETPEAEAEGDVDGVNPFVPEVDNPDVFVQNMVTMGHSDDDSTVSRVQDTLEVDICIF</sequence>
<feature type="region of interest" description="Disordered" evidence="1">
    <location>
        <begin position="25"/>
        <end position="62"/>
    </location>
</feature>
<dbReference type="Proteomes" id="UP000326340">
    <property type="component" value="Unassembled WGS sequence"/>
</dbReference>
<dbReference type="OrthoDB" id="4777753at2759"/>
<evidence type="ECO:0000313" key="3">
    <source>
        <dbReference type="Proteomes" id="UP000326340"/>
    </source>
</evidence>
<accession>A0A5Q4BMD4</accession>
<evidence type="ECO:0000256" key="1">
    <source>
        <dbReference type="SAM" id="MobiDB-lite"/>
    </source>
</evidence>
<keyword evidence="3" id="KW-1185">Reference proteome</keyword>
<gene>
    <name evidence="2" type="ORF">CSHISOI_07577</name>
</gene>
<evidence type="ECO:0000313" key="2">
    <source>
        <dbReference type="EMBL" id="TQN67886.1"/>
    </source>
</evidence>
<dbReference type="EMBL" id="PUHP01000815">
    <property type="protein sequence ID" value="TQN67886.1"/>
    <property type="molecule type" value="Genomic_DNA"/>
</dbReference>
<proteinExistence type="predicted"/>
<comment type="caution">
    <text evidence="2">The sequence shown here is derived from an EMBL/GenBank/DDBJ whole genome shotgun (WGS) entry which is preliminary data.</text>
</comment>
<name>A0A5Q4BMD4_9PEZI</name>
<reference evidence="2 3" key="1">
    <citation type="journal article" date="2019" name="Sci. Rep.">
        <title>Colletotrichum shisoi sp. nov., an anthracnose pathogen of Perilla frutescens in Japan: molecular phylogenetic, morphological and genomic evidence.</title>
        <authorList>
            <person name="Gan P."/>
            <person name="Tsushima A."/>
            <person name="Hiroyama R."/>
            <person name="Narusaka M."/>
            <person name="Takano Y."/>
            <person name="Narusaka Y."/>
            <person name="Kawaradani M."/>
            <person name="Damm U."/>
            <person name="Shirasu K."/>
        </authorList>
    </citation>
    <scope>NUCLEOTIDE SEQUENCE [LARGE SCALE GENOMIC DNA]</scope>
    <source>
        <strain evidence="2 3">PG-2018a</strain>
    </source>
</reference>
<protein>
    <submittedName>
        <fullName evidence="2">Uncharacterized protein</fullName>
    </submittedName>
</protein>
<dbReference type="AlphaFoldDB" id="A0A5Q4BMD4"/>
<organism evidence="2 3">
    <name type="scientific">Colletotrichum shisoi</name>
    <dbReference type="NCBI Taxonomy" id="2078593"/>
    <lineage>
        <taxon>Eukaryota</taxon>
        <taxon>Fungi</taxon>
        <taxon>Dikarya</taxon>
        <taxon>Ascomycota</taxon>
        <taxon>Pezizomycotina</taxon>
        <taxon>Sordariomycetes</taxon>
        <taxon>Hypocreomycetidae</taxon>
        <taxon>Glomerellales</taxon>
        <taxon>Glomerellaceae</taxon>
        <taxon>Colletotrichum</taxon>
        <taxon>Colletotrichum destructivum species complex</taxon>
    </lineage>
</organism>